<accession>A0A8T1Y235</accession>
<evidence type="ECO:0000313" key="1">
    <source>
        <dbReference type="EMBL" id="KAG7541086.1"/>
    </source>
</evidence>
<dbReference type="EMBL" id="JAEFBK010000012">
    <property type="protein sequence ID" value="KAG7541086.1"/>
    <property type="molecule type" value="Genomic_DNA"/>
</dbReference>
<reference evidence="1 2" key="1">
    <citation type="submission" date="2020-12" db="EMBL/GenBank/DDBJ databases">
        <title>Concerted genomic and epigenomic changes stabilize Arabidopsis allopolyploids.</title>
        <authorList>
            <person name="Chen Z."/>
        </authorList>
    </citation>
    <scope>NUCLEOTIDE SEQUENCE [LARGE SCALE GENOMIC DNA]</scope>
    <source>
        <strain evidence="1">Allo738</strain>
        <tissue evidence="1">Leaf</tissue>
    </source>
</reference>
<evidence type="ECO:0000313" key="2">
    <source>
        <dbReference type="Proteomes" id="UP000694240"/>
    </source>
</evidence>
<protein>
    <submittedName>
        <fullName evidence="1">Uncharacterized protein</fullName>
    </submittedName>
</protein>
<comment type="caution">
    <text evidence="1">The sequence shown here is derived from an EMBL/GenBank/DDBJ whole genome shotgun (WGS) entry which is preliminary data.</text>
</comment>
<sequence>MEFSLDSLWFDLLALSNFRDWCYPVWIFLSSSLLFRSDRDLVLWYIASI</sequence>
<organism evidence="1 2">
    <name type="scientific">Arabidopsis thaliana x Arabidopsis arenosa</name>
    <dbReference type="NCBI Taxonomy" id="1240361"/>
    <lineage>
        <taxon>Eukaryota</taxon>
        <taxon>Viridiplantae</taxon>
        <taxon>Streptophyta</taxon>
        <taxon>Embryophyta</taxon>
        <taxon>Tracheophyta</taxon>
        <taxon>Spermatophyta</taxon>
        <taxon>Magnoliopsida</taxon>
        <taxon>eudicotyledons</taxon>
        <taxon>Gunneridae</taxon>
        <taxon>Pentapetalae</taxon>
        <taxon>rosids</taxon>
        <taxon>malvids</taxon>
        <taxon>Brassicales</taxon>
        <taxon>Brassicaceae</taxon>
        <taxon>Camelineae</taxon>
        <taxon>Arabidopsis</taxon>
    </lineage>
</organism>
<name>A0A8T1Y235_9BRAS</name>
<dbReference type="AlphaFoldDB" id="A0A8T1Y235"/>
<gene>
    <name evidence="1" type="ORF">ISN45_Aa07g012180</name>
</gene>
<proteinExistence type="predicted"/>
<dbReference type="Proteomes" id="UP000694240">
    <property type="component" value="Chromosome 12"/>
</dbReference>
<keyword evidence="2" id="KW-1185">Reference proteome</keyword>